<dbReference type="InterPro" id="IPR016064">
    <property type="entry name" value="NAD/diacylglycerol_kinase_sf"/>
</dbReference>
<dbReference type="GO" id="GO:0005524">
    <property type="term" value="F:ATP binding"/>
    <property type="evidence" value="ECO:0007669"/>
    <property type="project" value="UniProtKB-KW"/>
</dbReference>
<dbReference type="AlphaFoldDB" id="A0A146GBE0"/>
<evidence type="ECO:0000256" key="2">
    <source>
        <dbReference type="ARBA" id="ARBA00022516"/>
    </source>
</evidence>
<dbReference type="PANTHER" id="PTHR12358">
    <property type="entry name" value="SPHINGOSINE KINASE"/>
    <property type="match status" value="1"/>
</dbReference>
<keyword evidence="10" id="KW-0594">Phospholipid biosynthesis</keyword>
<dbReference type="Gene3D" id="3.40.50.10330">
    <property type="entry name" value="Probable inorganic polyphosphate/atp-NAD kinase, domain 1"/>
    <property type="match status" value="1"/>
</dbReference>
<evidence type="ECO:0000313" key="13">
    <source>
        <dbReference type="EMBL" id="GAT33898.1"/>
    </source>
</evidence>
<evidence type="ECO:0000256" key="3">
    <source>
        <dbReference type="ARBA" id="ARBA00022679"/>
    </source>
</evidence>
<dbReference type="GO" id="GO:0016301">
    <property type="term" value="F:kinase activity"/>
    <property type="evidence" value="ECO:0007669"/>
    <property type="project" value="UniProtKB-KW"/>
</dbReference>
<dbReference type="NCBIfam" id="TIGR00147">
    <property type="entry name" value="YegS/Rv2252/BmrU family lipid kinase"/>
    <property type="match status" value="1"/>
</dbReference>
<feature type="domain" description="DAGKc" evidence="12">
    <location>
        <begin position="17"/>
        <end position="149"/>
    </location>
</feature>
<keyword evidence="6 13" id="KW-0418">Kinase</keyword>
<accession>A0A146GBE0</accession>
<dbReference type="GO" id="GO:0046872">
    <property type="term" value="F:metal ion binding"/>
    <property type="evidence" value="ECO:0007669"/>
    <property type="project" value="UniProtKB-KW"/>
</dbReference>
<dbReference type="GO" id="GO:0005886">
    <property type="term" value="C:plasma membrane"/>
    <property type="evidence" value="ECO:0007669"/>
    <property type="project" value="TreeGrafter"/>
</dbReference>
<dbReference type="EMBL" id="BDCO01000002">
    <property type="protein sequence ID" value="GAT33898.1"/>
    <property type="molecule type" value="Genomic_DNA"/>
</dbReference>
<dbReference type="SUPFAM" id="SSF111331">
    <property type="entry name" value="NAD kinase/diacylglycerol kinase-like"/>
    <property type="match status" value="1"/>
</dbReference>
<evidence type="ECO:0000313" key="14">
    <source>
        <dbReference type="Proteomes" id="UP000076023"/>
    </source>
</evidence>
<keyword evidence="8" id="KW-0460">Magnesium</keyword>
<comment type="cofactor">
    <cofactor evidence="1">
        <name>Mg(2+)</name>
        <dbReference type="ChEBI" id="CHEBI:18420"/>
    </cofactor>
</comment>
<dbReference type="STRING" id="690879.TSACC_22319"/>
<reference evidence="14" key="1">
    <citation type="journal article" date="2017" name="Genome Announc.">
        <title>Draft Genome Sequence of Terrimicrobium sacchariphilum NM-5T, a Facultative Anaerobic Soil Bacterium of the Class Spartobacteria.</title>
        <authorList>
            <person name="Qiu Y.L."/>
            <person name="Tourlousse D.M."/>
            <person name="Matsuura N."/>
            <person name="Ohashi A."/>
            <person name="Sekiguchi Y."/>
        </authorList>
    </citation>
    <scope>NUCLEOTIDE SEQUENCE [LARGE SCALE GENOMIC DNA]</scope>
    <source>
        <strain evidence="14">NM-5</strain>
    </source>
</reference>
<evidence type="ECO:0000256" key="4">
    <source>
        <dbReference type="ARBA" id="ARBA00022723"/>
    </source>
</evidence>
<evidence type="ECO:0000256" key="9">
    <source>
        <dbReference type="ARBA" id="ARBA00023098"/>
    </source>
</evidence>
<dbReference type="GO" id="GO:0008654">
    <property type="term" value="P:phospholipid biosynthetic process"/>
    <property type="evidence" value="ECO:0007669"/>
    <property type="project" value="UniProtKB-KW"/>
</dbReference>
<dbReference type="InParanoid" id="A0A146GBE0"/>
<protein>
    <submittedName>
        <fullName evidence="13">Lipid kinase, YegS/Rv2252/BmrU family</fullName>
    </submittedName>
</protein>
<dbReference type="Gene3D" id="2.60.200.40">
    <property type="match status" value="1"/>
</dbReference>
<keyword evidence="4" id="KW-0479">Metal-binding</keyword>
<dbReference type="SMART" id="SM00046">
    <property type="entry name" value="DAGKc"/>
    <property type="match status" value="1"/>
</dbReference>
<keyword evidence="2" id="KW-0444">Lipid biosynthesis</keyword>
<keyword evidence="5" id="KW-0547">Nucleotide-binding</keyword>
<evidence type="ECO:0000256" key="6">
    <source>
        <dbReference type="ARBA" id="ARBA00022777"/>
    </source>
</evidence>
<dbReference type="Pfam" id="PF19279">
    <property type="entry name" value="YegS_C"/>
    <property type="match status" value="1"/>
</dbReference>
<dbReference type="InterPro" id="IPR001206">
    <property type="entry name" value="Diacylglycerol_kinase_cat_dom"/>
</dbReference>
<dbReference type="InterPro" id="IPR005218">
    <property type="entry name" value="Diacylglycerol/lipid_kinase"/>
</dbReference>
<proteinExistence type="predicted"/>
<comment type="caution">
    <text evidence="13">The sequence shown here is derived from an EMBL/GenBank/DDBJ whole genome shotgun (WGS) entry which is preliminary data.</text>
</comment>
<keyword evidence="3" id="KW-0808">Transferase</keyword>
<dbReference type="Proteomes" id="UP000076023">
    <property type="component" value="Unassembled WGS sequence"/>
</dbReference>
<evidence type="ECO:0000256" key="10">
    <source>
        <dbReference type="ARBA" id="ARBA00023209"/>
    </source>
</evidence>
<keyword evidence="14" id="KW-1185">Reference proteome</keyword>
<dbReference type="OrthoDB" id="142078at2"/>
<sequence length="335" mass="36364">MYPTMSRVLSSAGKVKGSSSTAVLIVNEAAGKQNAGGDRLAELKKRLSPRFPGLEVRMITPDLSADQIAGEAMERGVSHLLVGGGDGTVSVVARTIVRRPVTLGIIPLGTYNNIARSLNIPPDIEAACRIICEGQERPVDVGIANDERYFFEAAGAGLDAALFPLGEEIKTGRWGRILQFARLTMNYSAQRMRLEFDSSVAAALPKERRRKFSSSHLSGNSLVMRALLVAVANGPYYGSGFAVAPAARLNDGKLTVAVFRRFSKYELIRHFISISQGRRHFCPKLELFSARRVKISAFRKLPVHLDGVPYGGAPIRLEAVPEALRVIAPQKEPVA</sequence>
<dbReference type="PANTHER" id="PTHR12358:SF106">
    <property type="entry name" value="LIPID KINASE YEGS"/>
    <property type="match status" value="1"/>
</dbReference>
<name>A0A146GBE0_TERSA</name>
<evidence type="ECO:0000256" key="11">
    <source>
        <dbReference type="ARBA" id="ARBA00023264"/>
    </source>
</evidence>
<evidence type="ECO:0000256" key="7">
    <source>
        <dbReference type="ARBA" id="ARBA00022840"/>
    </source>
</evidence>
<evidence type="ECO:0000256" key="5">
    <source>
        <dbReference type="ARBA" id="ARBA00022741"/>
    </source>
</evidence>
<evidence type="ECO:0000256" key="8">
    <source>
        <dbReference type="ARBA" id="ARBA00022842"/>
    </source>
</evidence>
<gene>
    <name evidence="13" type="ORF">TSACC_22319</name>
</gene>
<keyword evidence="7" id="KW-0067">ATP-binding</keyword>
<evidence type="ECO:0000256" key="1">
    <source>
        <dbReference type="ARBA" id="ARBA00001946"/>
    </source>
</evidence>
<dbReference type="InterPro" id="IPR045540">
    <property type="entry name" value="YegS/DAGK_C"/>
</dbReference>
<keyword evidence="11" id="KW-1208">Phospholipid metabolism</keyword>
<keyword evidence="9" id="KW-0443">Lipid metabolism</keyword>
<dbReference type="InterPro" id="IPR050187">
    <property type="entry name" value="Lipid_Phosphate_FormReg"/>
</dbReference>
<organism evidence="13 14">
    <name type="scientific">Terrimicrobium sacchariphilum</name>
    <dbReference type="NCBI Taxonomy" id="690879"/>
    <lineage>
        <taxon>Bacteria</taxon>
        <taxon>Pseudomonadati</taxon>
        <taxon>Verrucomicrobiota</taxon>
        <taxon>Terrimicrobiia</taxon>
        <taxon>Terrimicrobiales</taxon>
        <taxon>Terrimicrobiaceae</taxon>
        <taxon>Terrimicrobium</taxon>
    </lineage>
</organism>
<dbReference type="InterPro" id="IPR017438">
    <property type="entry name" value="ATP-NAD_kinase_N"/>
</dbReference>
<dbReference type="PROSITE" id="PS50146">
    <property type="entry name" value="DAGK"/>
    <property type="match status" value="1"/>
</dbReference>
<evidence type="ECO:0000259" key="12">
    <source>
        <dbReference type="PROSITE" id="PS50146"/>
    </source>
</evidence>
<dbReference type="Pfam" id="PF00781">
    <property type="entry name" value="DAGK_cat"/>
    <property type="match status" value="1"/>
</dbReference>